<organism evidence="3 4">
    <name type="scientific">Corynebacterium hadale</name>
    <dbReference type="NCBI Taxonomy" id="2026255"/>
    <lineage>
        <taxon>Bacteria</taxon>
        <taxon>Bacillati</taxon>
        <taxon>Actinomycetota</taxon>
        <taxon>Actinomycetes</taxon>
        <taxon>Mycobacteriales</taxon>
        <taxon>Corynebacteriaceae</taxon>
        <taxon>Corynebacterium</taxon>
    </lineage>
</organism>
<gene>
    <name evidence="3" type="ORF">CIG21_05935</name>
</gene>
<dbReference type="SUPFAM" id="SSF51735">
    <property type="entry name" value="NAD(P)-binding Rossmann-fold domains"/>
    <property type="match status" value="1"/>
</dbReference>
<dbReference type="Proteomes" id="UP000215771">
    <property type="component" value="Unassembled WGS sequence"/>
</dbReference>
<proteinExistence type="predicted"/>
<feature type="domain" description="RCK N-terminal" evidence="2">
    <location>
        <begin position="24"/>
        <end position="140"/>
    </location>
</feature>
<dbReference type="InterPro" id="IPR036291">
    <property type="entry name" value="NAD(P)-bd_dom_sf"/>
</dbReference>
<reference evidence="3 4" key="1">
    <citation type="submission" date="2017-08" db="EMBL/GenBank/DDBJ databases">
        <authorList>
            <person name="de Groot N.N."/>
        </authorList>
    </citation>
    <scope>NUCLEOTIDE SEQUENCE [LARGE SCALE GENOMIC DNA]</scope>
    <source>
        <strain evidence="3 4">NBT06-6</strain>
    </source>
</reference>
<dbReference type="AlphaFoldDB" id="A0A269PDH3"/>
<accession>A0A269PDH3</accession>
<feature type="region of interest" description="Disordered" evidence="1">
    <location>
        <begin position="209"/>
        <end position="236"/>
    </location>
</feature>
<dbReference type="Gene3D" id="3.30.70.1450">
    <property type="entry name" value="Regulator of K+ conductance, C-terminal domain"/>
    <property type="match status" value="1"/>
</dbReference>
<dbReference type="InterPro" id="IPR050721">
    <property type="entry name" value="Trk_Ktr_HKT_K-transport"/>
</dbReference>
<dbReference type="SUPFAM" id="SSF116726">
    <property type="entry name" value="TrkA C-terminal domain-like"/>
    <property type="match status" value="1"/>
</dbReference>
<dbReference type="Gene3D" id="3.40.50.720">
    <property type="entry name" value="NAD(P)-binding Rossmann-like Domain"/>
    <property type="match status" value="1"/>
</dbReference>
<sequence length="236" mass="25499">MGALATPKKGRSLAKLFSRARIDIAPVVVIGLGRFGTALASELMANGVEVLGVDSSEKIVRERAPYLTEALAADTTDPEALRQLGIEDVERVVVSIGSHLEDSILTTSNLVELGVQDIWAKADSEAHARILHQIGANHVIRPERDTGRRVAHLLGGHFQDFAEISTNYGVTKMAAPACVTGRPLDLGEVWRSQHVQLVSVKRDEGWAPLTDGTQLTPSDRIVAAGSPRDLEQFSQR</sequence>
<dbReference type="GO" id="GO:0006813">
    <property type="term" value="P:potassium ion transport"/>
    <property type="evidence" value="ECO:0007669"/>
    <property type="project" value="InterPro"/>
</dbReference>
<evidence type="ECO:0000313" key="3">
    <source>
        <dbReference type="EMBL" id="PAJ70101.1"/>
    </source>
</evidence>
<dbReference type="InterPro" id="IPR036721">
    <property type="entry name" value="RCK_C_sf"/>
</dbReference>
<dbReference type="PANTHER" id="PTHR43833">
    <property type="entry name" value="POTASSIUM CHANNEL PROTEIN 2-RELATED-RELATED"/>
    <property type="match status" value="1"/>
</dbReference>
<comment type="caution">
    <text evidence="3">The sequence shown here is derived from an EMBL/GenBank/DDBJ whole genome shotgun (WGS) entry which is preliminary data.</text>
</comment>
<dbReference type="InterPro" id="IPR003148">
    <property type="entry name" value="RCK_N"/>
</dbReference>
<evidence type="ECO:0000256" key="1">
    <source>
        <dbReference type="SAM" id="MobiDB-lite"/>
    </source>
</evidence>
<dbReference type="Pfam" id="PF02254">
    <property type="entry name" value="TrkA_N"/>
    <property type="match status" value="1"/>
</dbReference>
<evidence type="ECO:0000313" key="4">
    <source>
        <dbReference type="Proteomes" id="UP000215771"/>
    </source>
</evidence>
<dbReference type="PANTHER" id="PTHR43833:SF7">
    <property type="entry name" value="KTR SYSTEM POTASSIUM UPTAKE PROTEIN C"/>
    <property type="match status" value="1"/>
</dbReference>
<dbReference type="PROSITE" id="PS51201">
    <property type="entry name" value="RCK_N"/>
    <property type="match status" value="1"/>
</dbReference>
<dbReference type="EMBL" id="NQMQ01000011">
    <property type="protein sequence ID" value="PAJ70101.1"/>
    <property type="molecule type" value="Genomic_DNA"/>
</dbReference>
<name>A0A269PDH3_9CORY</name>
<protein>
    <submittedName>
        <fullName evidence="3">Potassium transporter</fullName>
    </submittedName>
</protein>
<evidence type="ECO:0000259" key="2">
    <source>
        <dbReference type="PROSITE" id="PS51201"/>
    </source>
</evidence>